<proteinExistence type="predicted"/>
<feature type="compositionally biased region" description="Basic and acidic residues" evidence="1">
    <location>
        <begin position="36"/>
        <end position="48"/>
    </location>
</feature>
<reference evidence="2 3" key="1">
    <citation type="submission" date="2019-07" db="EMBL/GenBank/DDBJ databases">
        <title>Draft genome assembly of a fouling barnacle, Amphibalanus amphitrite (Darwin, 1854): The first reference genome for Thecostraca.</title>
        <authorList>
            <person name="Kim W."/>
        </authorList>
    </citation>
    <scope>NUCLEOTIDE SEQUENCE [LARGE SCALE GENOMIC DNA]</scope>
    <source>
        <strain evidence="2">SNU_AA5</strain>
        <tissue evidence="2">Soma without cirri and trophi</tissue>
    </source>
</reference>
<evidence type="ECO:0000313" key="3">
    <source>
        <dbReference type="Proteomes" id="UP000440578"/>
    </source>
</evidence>
<dbReference type="EMBL" id="VIIS01001368">
    <property type="protein sequence ID" value="KAF0299375.1"/>
    <property type="molecule type" value="Genomic_DNA"/>
</dbReference>
<sequence length="325" mass="36076">MRVERGKMCRATWEALKAHIMRDRKRKRDEMEADAEEARQRLKREQLKKQHTSSLQDTIAETAQLETRLQELKKEKHEMFMKLKKVLNEDETRRRQQLMKDAQAAQAAQQALGPMPSMQPVLQLQPPISQHGTGRITLNKLPGHHPSLLPMGMKRTRSPSPPPPHQPQAYRHEYLYKGQPQPPSEYQTPLSVHSVSYGGPLSAGHPHVSVASAAIREEAHHPAYMPASRGYGMASHSVIDTSREKGDYYSSSPHRPPSHLGIRSSPLQLPVQQSQGGKSGGITSGYPVRSVGPGAYPPASGASPPVPPSSRQAPAPPSHQARYYN</sequence>
<dbReference type="AlphaFoldDB" id="A0A6A4VYX8"/>
<evidence type="ECO:0000256" key="1">
    <source>
        <dbReference type="SAM" id="MobiDB-lite"/>
    </source>
</evidence>
<dbReference type="InterPro" id="IPR026094">
    <property type="entry name" value="GPS2"/>
</dbReference>
<feature type="compositionally biased region" description="Low complexity" evidence="1">
    <location>
        <begin position="264"/>
        <end position="275"/>
    </location>
</feature>
<accession>A0A6A4VYX8</accession>
<comment type="caution">
    <text evidence="2">The sequence shown here is derived from an EMBL/GenBank/DDBJ whole genome shotgun (WGS) entry which is preliminary data.</text>
</comment>
<dbReference type="Proteomes" id="UP000440578">
    <property type="component" value="Unassembled WGS sequence"/>
</dbReference>
<gene>
    <name evidence="2" type="primary">Gps2_1</name>
    <name evidence="2" type="ORF">FJT64_027826</name>
</gene>
<evidence type="ECO:0000313" key="2">
    <source>
        <dbReference type="EMBL" id="KAF0299375.1"/>
    </source>
</evidence>
<feature type="compositionally biased region" description="Low complexity" evidence="1">
    <location>
        <begin position="290"/>
        <end position="325"/>
    </location>
</feature>
<feature type="region of interest" description="Disordered" evidence="1">
    <location>
        <begin position="244"/>
        <end position="325"/>
    </location>
</feature>
<keyword evidence="3" id="KW-1185">Reference proteome</keyword>
<organism evidence="2 3">
    <name type="scientific">Amphibalanus amphitrite</name>
    <name type="common">Striped barnacle</name>
    <name type="synonym">Balanus amphitrite</name>
    <dbReference type="NCBI Taxonomy" id="1232801"/>
    <lineage>
        <taxon>Eukaryota</taxon>
        <taxon>Metazoa</taxon>
        <taxon>Ecdysozoa</taxon>
        <taxon>Arthropoda</taxon>
        <taxon>Crustacea</taxon>
        <taxon>Multicrustacea</taxon>
        <taxon>Cirripedia</taxon>
        <taxon>Thoracica</taxon>
        <taxon>Thoracicalcarea</taxon>
        <taxon>Balanomorpha</taxon>
        <taxon>Balanoidea</taxon>
        <taxon>Balanidae</taxon>
        <taxon>Amphibalaninae</taxon>
        <taxon>Amphibalanus</taxon>
    </lineage>
</organism>
<dbReference type="GO" id="GO:0003712">
    <property type="term" value="F:transcription coregulator activity"/>
    <property type="evidence" value="ECO:0007669"/>
    <property type="project" value="TreeGrafter"/>
</dbReference>
<feature type="region of interest" description="Disordered" evidence="1">
    <location>
        <begin position="23"/>
        <end position="56"/>
    </location>
</feature>
<dbReference type="GO" id="GO:0006357">
    <property type="term" value="P:regulation of transcription by RNA polymerase II"/>
    <property type="evidence" value="ECO:0007669"/>
    <property type="project" value="TreeGrafter"/>
</dbReference>
<feature type="region of interest" description="Disordered" evidence="1">
    <location>
        <begin position="143"/>
        <end position="169"/>
    </location>
</feature>
<dbReference type="Pfam" id="PF15991">
    <property type="entry name" value="G_path_suppress"/>
    <property type="match status" value="1"/>
</dbReference>
<dbReference type="GO" id="GO:0005667">
    <property type="term" value="C:transcription regulator complex"/>
    <property type="evidence" value="ECO:0007669"/>
    <property type="project" value="TreeGrafter"/>
</dbReference>
<dbReference type="PANTHER" id="PTHR22654">
    <property type="entry name" value="G PROTEIN PATHWAY SUPPRESSOR 2"/>
    <property type="match status" value="1"/>
</dbReference>
<name>A0A6A4VYX8_AMPAM</name>
<protein>
    <submittedName>
        <fullName evidence="2">G protein pathway suppressor 2</fullName>
    </submittedName>
</protein>
<dbReference type="OrthoDB" id="10038194at2759"/>
<dbReference type="PANTHER" id="PTHR22654:SF2">
    <property type="entry name" value="G PROTEIN PATHWAY SUPPRESSOR 2"/>
    <property type="match status" value="1"/>
</dbReference>